<dbReference type="InterPro" id="IPR011551">
    <property type="entry name" value="NTP_PyrPHydrolase_MazG"/>
</dbReference>
<dbReference type="Gene3D" id="1.10.287.1080">
    <property type="entry name" value="MazG-like"/>
    <property type="match status" value="2"/>
</dbReference>
<dbReference type="Pfam" id="PF03819">
    <property type="entry name" value="MazG"/>
    <property type="match status" value="1"/>
</dbReference>
<dbReference type="GO" id="GO:0046081">
    <property type="term" value="P:dUTP catabolic process"/>
    <property type="evidence" value="ECO:0007669"/>
    <property type="project" value="TreeGrafter"/>
</dbReference>
<accession>A0A9D2D343</accession>
<dbReference type="NCBIfam" id="TIGR00444">
    <property type="entry name" value="mazG"/>
    <property type="match status" value="1"/>
</dbReference>
<dbReference type="SUPFAM" id="SSF101386">
    <property type="entry name" value="all-alpha NTP pyrophosphatases"/>
    <property type="match status" value="1"/>
</dbReference>
<dbReference type="GO" id="GO:0006203">
    <property type="term" value="P:dGTP catabolic process"/>
    <property type="evidence" value="ECO:0007669"/>
    <property type="project" value="TreeGrafter"/>
</dbReference>
<gene>
    <name evidence="2" type="ORF">IAA08_06490</name>
</gene>
<dbReference type="PANTHER" id="PTHR30522">
    <property type="entry name" value="NUCLEOSIDE TRIPHOSPHATE PYROPHOSPHOHYDROLASE"/>
    <property type="match status" value="1"/>
</dbReference>
<feature type="domain" description="NTP pyrophosphohydrolase MazG-like" evidence="1">
    <location>
        <begin position="33"/>
        <end position="110"/>
    </location>
</feature>
<dbReference type="Proteomes" id="UP000824024">
    <property type="component" value="Unassembled WGS sequence"/>
</dbReference>
<proteinExistence type="predicted"/>
<dbReference type="InterPro" id="IPR048015">
    <property type="entry name" value="NTP-PPase_MazG-like_N"/>
</dbReference>
<dbReference type="GO" id="GO:0046052">
    <property type="term" value="P:UTP catabolic process"/>
    <property type="evidence" value="ECO:0007669"/>
    <property type="project" value="TreeGrafter"/>
</dbReference>
<comment type="caution">
    <text evidence="2">The sequence shown here is derived from an EMBL/GenBank/DDBJ whole genome shotgun (WGS) entry which is preliminary data.</text>
</comment>
<sequence length="232" mass="26331">MERLKEKQYTFEEFCDIIRLLRAPDGCPWDRAQTHGSLKQCMLEEAAEAAAAIRIYENTGDDSNLKEELGDVLMQVVMHSQIAREEGRFDVQDVISGISRKMIRRHPHVFGTEEEKANPPGWEEIKKREKEGKSQKGVLPEEFPREFSALMRAQKLYKKLQKKQEGSPADPDKIPEYVKECLNLARTAKDSEEARRQIGQALWYIVGLAQNLGISAEVALGDTADGKSLKNT</sequence>
<dbReference type="EMBL" id="DXCH01000182">
    <property type="protein sequence ID" value="HIZ07566.1"/>
    <property type="molecule type" value="Genomic_DNA"/>
</dbReference>
<protein>
    <submittedName>
        <fullName evidence="2">MazG family protein</fullName>
    </submittedName>
</protein>
<dbReference type="InterPro" id="IPR004518">
    <property type="entry name" value="MazG-like_dom"/>
</dbReference>
<dbReference type="CDD" id="cd11528">
    <property type="entry name" value="NTP-PPase_MazG_Nterm"/>
    <property type="match status" value="1"/>
</dbReference>
<reference evidence="2" key="1">
    <citation type="journal article" date="2021" name="PeerJ">
        <title>Extensive microbial diversity within the chicken gut microbiome revealed by metagenomics and culture.</title>
        <authorList>
            <person name="Gilroy R."/>
            <person name="Ravi A."/>
            <person name="Getino M."/>
            <person name="Pursley I."/>
            <person name="Horton D.L."/>
            <person name="Alikhan N.F."/>
            <person name="Baker D."/>
            <person name="Gharbi K."/>
            <person name="Hall N."/>
            <person name="Watson M."/>
            <person name="Adriaenssens E.M."/>
            <person name="Foster-Nyarko E."/>
            <person name="Jarju S."/>
            <person name="Secka A."/>
            <person name="Antonio M."/>
            <person name="Oren A."/>
            <person name="Chaudhuri R.R."/>
            <person name="La Ragione R."/>
            <person name="Hildebrand F."/>
            <person name="Pallen M.J."/>
        </authorList>
    </citation>
    <scope>NUCLEOTIDE SEQUENCE</scope>
    <source>
        <strain evidence="2">CHK192-9172</strain>
    </source>
</reference>
<evidence type="ECO:0000313" key="2">
    <source>
        <dbReference type="EMBL" id="HIZ07566.1"/>
    </source>
</evidence>
<dbReference type="AlphaFoldDB" id="A0A9D2D343"/>
<dbReference type="GO" id="GO:0006950">
    <property type="term" value="P:response to stress"/>
    <property type="evidence" value="ECO:0007669"/>
    <property type="project" value="UniProtKB-ARBA"/>
</dbReference>
<evidence type="ECO:0000259" key="1">
    <source>
        <dbReference type="Pfam" id="PF03819"/>
    </source>
</evidence>
<evidence type="ECO:0000313" key="3">
    <source>
        <dbReference type="Proteomes" id="UP000824024"/>
    </source>
</evidence>
<dbReference type="PANTHER" id="PTHR30522:SF0">
    <property type="entry name" value="NUCLEOSIDE TRIPHOSPHATE PYROPHOSPHOHYDROLASE"/>
    <property type="match status" value="1"/>
</dbReference>
<dbReference type="GO" id="GO:0046047">
    <property type="term" value="P:TTP catabolic process"/>
    <property type="evidence" value="ECO:0007669"/>
    <property type="project" value="TreeGrafter"/>
</dbReference>
<organism evidence="2 3">
    <name type="scientific">Candidatus Eubacterium avistercoris</name>
    <dbReference type="NCBI Taxonomy" id="2838567"/>
    <lineage>
        <taxon>Bacteria</taxon>
        <taxon>Bacillati</taxon>
        <taxon>Bacillota</taxon>
        <taxon>Clostridia</taxon>
        <taxon>Eubacteriales</taxon>
        <taxon>Eubacteriaceae</taxon>
        <taxon>Eubacterium</taxon>
    </lineage>
</organism>
<name>A0A9D2D343_9FIRM</name>
<dbReference type="GO" id="GO:0047429">
    <property type="term" value="F:nucleoside triphosphate diphosphatase activity"/>
    <property type="evidence" value="ECO:0007669"/>
    <property type="project" value="TreeGrafter"/>
</dbReference>
<reference evidence="2" key="2">
    <citation type="submission" date="2021-04" db="EMBL/GenBank/DDBJ databases">
        <authorList>
            <person name="Gilroy R."/>
        </authorList>
    </citation>
    <scope>NUCLEOTIDE SEQUENCE</scope>
    <source>
        <strain evidence="2">CHK192-9172</strain>
    </source>
</reference>
<dbReference type="GO" id="GO:0046061">
    <property type="term" value="P:dATP catabolic process"/>
    <property type="evidence" value="ECO:0007669"/>
    <property type="project" value="TreeGrafter"/>
</dbReference>
<dbReference type="FunFam" id="1.10.287.1080:FF:000001">
    <property type="entry name" value="Nucleoside triphosphate pyrophosphohydrolase"/>
    <property type="match status" value="1"/>
</dbReference>
<dbReference type="GO" id="GO:0046076">
    <property type="term" value="P:dTTP catabolic process"/>
    <property type="evidence" value="ECO:0007669"/>
    <property type="project" value="TreeGrafter"/>
</dbReference>